<evidence type="ECO:0000313" key="1">
    <source>
        <dbReference type="EMBL" id="SDN20932.1"/>
    </source>
</evidence>
<reference evidence="2" key="1">
    <citation type="submission" date="2016-10" db="EMBL/GenBank/DDBJ databases">
        <authorList>
            <person name="Varghese N."/>
            <person name="Submissions S."/>
        </authorList>
    </citation>
    <scope>NUCLEOTIDE SEQUENCE [LARGE SCALE GENOMIC DNA]</scope>
    <source>
        <strain evidence="2">CGMCC 1.10369</strain>
    </source>
</reference>
<dbReference type="SUPFAM" id="SSF53254">
    <property type="entry name" value="Phosphoglycerate mutase-like"/>
    <property type="match status" value="1"/>
</dbReference>
<proteinExistence type="predicted"/>
<accession>A0A1G9ZHI8</accession>
<dbReference type="Proteomes" id="UP000198778">
    <property type="component" value="Unassembled WGS sequence"/>
</dbReference>
<keyword evidence="2" id="KW-1185">Reference proteome</keyword>
<dbReference type="InterPro" id="IPR029033">
    <property type="entry name" value="His_PPase_superfam"/>
</dbReference>
<organism evidence="1 2">
    <name type="scientific">Alkalicoccus daliensis</name>
    <dbReference type="NCBI Taxonomy" id="745820"/>
    <lineage>
        <taxon>Bacteria</taxon>
        <taxon>Bacillati</taxon>
        <taxon>Bacillota</taxon>
        <taxon>Bacilli</taxon>
        <taxon>Bacillales</taxon>
        <taxon>Bacillaceae</taxon>
        <taxon>Alkalicoccus</taxon>
    </lineage>
</organism>
<gene>
    <name evidence="1" type="ORF">SAMN04488053_101112</name>
</gene>
<evidence type="ECO:0000313" key="2">
    <source>
        <dbReference type="Proteomes" id="UP000198778"/>
    </source>
</evidence>
<protein>
    <submittedName>
        <fullName evidence="1">Broad specificity phosphatase PhoE</fullName>
    </submittedName>
</protein>
<dbReference type="RefSeq" id="WP_090839536.1">
    <property type="nucleotide sequence ID" value="NZ_FNIL01000001.1"/>
</dbReference>
<dbReference type="EMBL" id="FNIL01000001">
    <property type="protein sequence ID" value="SDN20932.1"/>
    <property type="molecule type" value="Genomic_DNA"/>
</dbReference>
<dbReference type="Gene3D" id="3.40.50.1240">
    <property type="entry name" value="Phosphoglycerate mutase-like"/>
    <property type="match status" value="1"/>
</dbReference>
<dbReference type="STRING" id="745820.SAMN04488053_101112"/>
<dbReference type="AlphaFoldDB" id="A0A1G9ZHI8"/>
<dbReference type="OrthoDB" id="2185101at2"/>
<sequence>MEALYLFTHAAADVPPHAVDFNTGLSEAGKQHSQVRAEKLKDISCIFSSGYRSAVETTYISAAILGVTWSALKDHSPVLPGKPVNFEVKKWEDYVASFLKTGKNIKVSEILLEDMKQQMKRSIDQILIGHEGKNAVIIAPSLQLVSYAKEFTSMNTYDLWKLIESGDIIKIHLKTGKLELLEVSLSAQQSFCREY</sequence>
<name>A0A1G9ZHI8_9BACI</name>